<feature type="compositionally biased region" description="Basic and acidic residues" evidence="1">
    <location>
        <begin position="246"/>
        <end position="255"/>
    </location>
</feature>
<dbReference type="Proteomes" id="UP000490939">
    <property type="component" value="Unassembled WGS sequence"/>
</dbReference>
<dbReference type="EMBL" id="WNWS01000327">
    <property type="protein sequence ID" value="KAE9970539.1"/>
    <property type="molecule type" value="Genomic_DNA"/>
</dbReference>
<keyword evidence="6" id="KW-1185">Reference proteome</keyword>
<evidence type="ECO:0000313" key="3">
    <source>
        <dbReference type="EMBL" id="KAE9970539.1"/>
    </source>
</evidence>
<feature type="compositionally biased region" description="Polar residues" evidence="1">
    <location>
        <begin position="227"/>
        <end position="240"/>
    </location>
</feature>
<feature type="region of interest" description="Disordered" evidence="1">
    <location>
        <begin position="1"/>
        <end position="261"/>
    </location>
</feature>
<feature type="transmembrane region" description="Helical" evidence="2">
    <location>
        <begin position="300"/>
        <end position="329"/>
    </location>
</feature>
<accession>A0A8H3VIL8</accession>
<organism evidence="4 6">
    <name type="scientific">Venturia inaequalis</name>
    <name type="common">Apple scab fungus</name>
    <dbReference type="NCBI Taxonomy" id="5025"/>
    <lineage>
        <taxon>Eukaryota</taxon>
        <taxon>Fungi</taxon>
        <taxon>Dikarya</taxon>
        <taxon>Ascomycota</taxon>
        <taxon>Pezizomycotina</taxon>
        <taxon>Dothideomycetes</taxon>
        <taxon>Pleosporomycetidae</taxon>
        <taxon>Venturiales</taxon>
        <taxon>Venturiaceae</taxon>
        <taxon>Venturia</taxon>
    </lineage>
</organism>
<reference evidence="4 6" key="1">
    <citation type="submission" date="2019-07" db="EMBL/GenBank/DDBJ databases">
        <title>Venturia inaequalis Genome Resource.</title>
        <authorList>
            <person name="Lichtner F.J."/>
        </authorList>
    </citation>
    <scope>NUCLEOTIDE SEQUENCE [LARGE SCALE GENOMIC DNA]</scope>
    <source>
        <strain evidence="3 5">120213</strain>
        <strain evidence="4 6">DMI_063113</strain>
    </source>
</reference>
<evidence type="ECO:0000256" key="1">
    <source>
        <dbReference type="SAM" id="MobiDB-lite"/>
    </source>
</evidence>
<keyword evidence="2" id="KW-0472">Membrane</keyword>
<sequence>MSRQAPPQAIPLPETPAAEIPLPGTPAEEVPLPESTSVSPTSSAQDMPEGQGVKDLDAGRLLKVSPETATNLRNTTTRNPFIAPEATEGTLRRRTNTLLSQAMQTNRRPSTFTSATETHPPANPADIPRLWKPAGPADPSRLWTPRDTHPSTPQQGRSQPTFASASKIPLPASTGSAPPPTGHNKKGDDVSNSSVQKPTTQRSHMADFFPDTNSASKTSAGRKETKSLNSSGASSALFTPSSSDEESSRDRRGNAHADTANNLLTAQDQIETLRQRRAVEIRVPVDYRGDEIVVMRIPRIVAVLMLAMVALVGAAFGVLIGWWLCIAWVRRYVIQEL</sequence>
<evidence type="ECO:0000313" key="6">
    <source>
        <dbReference type="Proteomes" id="UP000490939"/>
    </source>
</evidence>
<name>A0A8H3VIL8_VENIN</name>
<protein>
    <submittedName>
        <fullName evidence="4">Uncharacterized protein</fullName>
    </submittedName>
</protein>
<feature type="compositionally biased region" description="Polar residues" evidence="1">
    <location>
        <begin position="96"/>
        <end position="117"/>
    </location>
</feature>
<comment type="caution">
    <text evidence="4">The sequence shown here is derived from an EMBL/GenBank/DDBJ whole genome shotgun (WGS) entry which is preliminary data.</text>
</comment>
<evidence type="ECO:0000256" key="2">
    <source>
        <dbReference type="SAM" id="Phobius"/>
    </source>
</evidence>
<dbReference type="EMBL" id="WNWR01000214">
    <property type="protein sequence ID" value="KAE9988348.1"/>
    <property type="molecule type" value="Genomic_DNA"/>
</dbReference>
<feature type="compositionally biased region" description="Polar residues" evidence="1">
    <location>
        <begin position="150"/>
        <end position="164"/>
    </location>
</feature>
<keyword evidence="2" id="KW-1133">Transmembrane helix</keyword>
<feature type="compositionally biased region" description="Low complexity" evidence="1">
    <location>
        <begin position="68"/>
        <end position="79"/>
    </location>
</feature>
<feature type="compositionally biased region" description="Polar residues" evidence="1">
    <location>
        <begin position="190"/>
        <end position="203"/>
    </location>
</feature>
<feature type="compositionally biased region" description="Polar residues" evidence="1">
    <location>
        <begin position="34"/>
        <end position="45"/>
    </location>
</feature>
<gene>
    <name evidence="4" type="ORF">EG327_003377</name>
    <name evidence="3" type="ORF">EG328_006191</name>
</gene>
<dbReference type="AlphaFoldDB" id="A0A8H3VIL8"/>
<evidence type="ECO:0000313" key="5">
    <source>
        <dbReference type="Proteomes" id="UP000447873"/>
    </source>
</evidence>
<keyword evidence="2" id="KW-0812">Transmembrane</keyword>
<dbReference type="Proteomes" id="UP000447873">
    <property type="component" value="Unassembled WGS sequence"/>
</dbReference>
<evidence type="ECO:0000313" key="4">
    <source>
        <dbReference type="EMBL" id="KAE9988348.1"/>
    </source>
</evidence>
<proteinExistence type="predicted"/>